<proteinExistence type="predicted"/>
<reference evidence="1 2" key="1">
    <citation type="submission" date="2024-01" db="EMBL/GenBank/DDBJ databases">
        <title>A draft genome for a cacao thread blight-causing isolate of Paramarasmius palmivorus.</title>
        <authorList>
            <person name="Baruah I.K."/>
            <person name="Bukari Y."/>
            <person name="Amoako-Attah I."/>
            <person name="Meinhardt L.W."/>
            <person name="Bailey B.A."/>
            <person name="Cohen S.P."/>
        </authorList>
    </citation>
    <scope>NUCLEOTIDE SEQUENCE [LARGE SCALE GENOMIC DNA]</scope>
    <source>
        <strain evidence="1 2">GH-12</strain>
    </source>
</reference>
<gene>
    <name evidence="1" type="ORF">VNI00_008766</name>
</gene>
<keyword evidence="2" id="KW-1185">Reference proteome</keyword>
<sequence length="495" mass="56405">METFSRDLLPISERQRVAEAINDLKKDIRENHVEINKHRAAIVWLDNKQHAMEKTLVSYRSLLSPVHKLPSEILSNIFVVDTTSFNHTVVDPLLVSSFSQCLWSSMEIAFDNMHHPNHDKLLQMVQLFLCRSEAFPLDMRLQFSSTTPTGILTEEIPALRAIIDNCRRWRTMYLEVKELTFTLPVFQVIRGCLPILEHLEVISFDEPEDPTGQFPVIDIFGFCPSLTSLDLSFFRTGSGPGLSALSLFPNIERLEFKDDDNHYHVSRETYHGNIVSSKLSSLSAYAEFQHEFATIFDHLMLPYTHTVAISGPACFTNEDITWTGWDERPLHDFLARSGCTITSLTLAYIPIIDQQTISLLQSLPTLKKLSICEYPTRSGWHWYKQILTKSFIQSLSLSYNSKPSPSQLLPRLTHLSLKVCSRNMDQEALAKAILSRWLPDPGYARQIGVDCIQSVSITLEGQLRPVDSPQNLFMFKDVGMDVEIEQAVSPRSMNV</sequence>
<accession>A0AAW0CVV4</accession>
<dbReference type="AlphaFoldDB" id="A0AAW0CVV4"/>
<dbReference type="InterPro" id="IPR032675">
    <property type="entry name" value="LRR_dom_sf"/>
</dbReference>
<comment type="caution">
    <text evidence="1">The sequence shown here is derived from an EMBL/GenBank/DDBJ whole genome shotgun (WGS) entry which is preliminary data.</text>
</comment>
<organism evidence="1 2">
    <name type="scientific">Paramarasmius palmivorus</name>
    <dbReference type="NCBI Taxonomy" id="297713"/>
    <lineage>
        <taxon>Eukaryota</taxon>
        <taxon>Fungi</taxon>
        <taxon>Dikarya</taxon>
        <taxon>Basidiomycota</taxon>
        <taxon>Agaricomycotina</taxon>
        <taxon>Agaricomycetes</taxon>
        <taxon>Agaricomycetidae</taxon>
        <taxon>Agaricales</taxon>
        <taxon>Marasmiineae</taxon>
        <taxon>Marasmiaceae</taxon>
        <taxon>Paramarasmius</taxon>
    </lineage>
</organism>
<name>A0AAW0CVV4_9AGAR</name>
<evidence type="ECO:0000313" key="2">
    <source>
        <dbReference type="Proteomes" id="UP001383192"/>
    </source>
</evidence>
<evidence type="ECO:0000313" key="1">
    <source>
        <dbReference type="EMBL" id="KAK7043028.1"/>
    </source>
</evidence>
<protein>
    <submittedName>
        <fullName evidence="1">Uncharacterized protein</fullName>
    </submittedName>
</protein>
<dbReference type="SUPFAM" id="SSF52047">
    <property type="entry name" value="RNI-like"/>
    <property type="match status" value="1"/>
</dbReference>
<dbReference type="EMBL" id="JAYKXP010000030">
    <property type="protein sequence ID" value="KAK7043028.1"/>
    <property type="molecule type" value="Genomic_DNA"/>
</dbReference>
<dbReference type="Gene3D" id="3.80.10.10">
    <property type="entry name" value="Ribonuclease Inhibitor"/>
    <property type="match status" value="1"/>
</dbReference>
<dbReference type="Proteomes" id="UP001383192">
    <property type="component" value="Unassembled WGS sequence"/>
</dbReference>